<feature type="transmembrane region" description="Helical" evidence="2">
    <location>
        <begin position="79"/>
        <end position="100"/>
    </location>
</feature>
<keyword evidence="2" id="KW-0472">Membrane</keyword>
<feature type="transmembrane region" description="Helical" evidence="2">
    <location>
        <begin position="153"/>
        <end position="172"/>
    </location>
</feature>
<evidence type="ECO:0008006" key="5">
    <source>
        <dbReference type="Google" id="ProtNLM"/>
    </source>
</evidence>
<gene>
    <name evidence="3" type="ORF">Vgi01_16430</name>
</gene>
<evidence type="ECO:0000313" key="4">
    <source>
        <dbReference type="Proteomes" id="UP000647860"/>
    </source>
</evidence>
<evidence type="ECO:0000256" key="1">
    <source>
        <dbReference type="SAM" id="MobiDB-lite"/>
    </source>
</evidence>
<keyword evidence="2" id="KW-0812">Transmembrane</keyword>
<reference evidence="3 4" key="1">
    <citation type="submission" date="2021-01" db="EMBL/GenBank/DDBJ databases">
        <title>Whole genome shotgun sequence of Verrucosispora gifhornensis NBRC 16317.</title>
        <authorList>
            <person name="Komaki H."/>
            <person name="Tamura T."/>
        </authorList>
    </citation>
    <scope>NUCLEOTIDE SEQUENCE [LARGE SCALE GENOMIC DNA]</scope>
    <source>
        <strain evidence="3 4">NBRC 16317</strain>
    </source>
</reference>
<name>A0ABQ4IAL7_9ACTN</name>
<evidence type="ECO:0000313" key="3">
    <source>
        <dbReference type="EMBL" id="GIJ14959.1"/>
    </source>
</evidence>
<feature type="compositionally biased region" description="Low complexity" evidence="1">
    <location>
        <begin position="7"/>
        <end position="20"/>
    </location>
</feature>
<sequence length="291" mass="31522">MRLRTQLNNAPARRAAPGLARARRPRGAKGVEKVDYAPGMLAAFSAVTVRYRRPILTIALVMAVVLAVGRRLSDQLGSILGTATILAGMLALSLAILALLRPRQAVFLVKPEVQAFATEPSAFQVYIAVAYMFLASLPLGARDLGETYGGHPSMVLPLLLLVGVGVHVAGGWRGVSVELRPDGICQRDFTGSLMVPWEALAPGRPSQPAVRASTMALTYAQPDLVRRRGILPHGRRRLRIDNVHPWFIADTIRHYVDHPQHRAAIGEPAEYQRLLHALTSSATGPGHGHAY</sequence>
<dbReference type="EMBL" id="BOPA01000014">
    <property type="protein sequence ID" value="GIJ14959.1"/>
    <property type="molecule type" value="Genomic_DNA"/>
</dbReference>
<feature type="region of interest" description="Disordered" evidence="1">
    <location>
        <begin position="1"/>
        <end position="26"/>
    </location>
</feature>
<proteinExistence type="predicted"/>
<feature type="transmembrane region" description="Helical" evidence="2">
    <location>
        <begin position="121"/>
        <end position="141"/>
    </location>
</feature>
<feature type="transmembrane region" description="Helical" evidence="2">
    <location>
        <begin position="55"/>
        <end position="73"/>
    </location>
</feature>
<accession>A0ABQ4IAL7</accession>
<keyword evidence="2" id="KW-1133">Transmembrane helix</keyword>
<evidence type="ECO:0000256" key="2">
    <source>
        <dbReference type="SAM" id="Phobius"/>
    </source>
</evidence>
<organism evidence="3 4">
    <name type="scientific">Micromonospora gifhornensis</name>
    <dbReference type="NCBI Taxonomy" id="84594"/>
    <lineage>
        <taxon>Bacteria</taxon>
        <taxon>Bacillati</taxon>
        <taxon>Actinomycetota</taxon>
        <taxon>Actinomycetes</taxon>
        <taxon>Micromonosporales</taxon>
        <taxon>Micromonosporaceae</taxon>
        <taxon>Micromonospora</taxon>
    </lineage>
</organism>
<comment type="caution">
    <text evidence="3">The sequence shown here is derived from an EMBL/GenBank/DDBJ whole genome shotgun (WGS) entry which is preliminary data.</text>
</comment>
<protein>
    <recommendedName>
        <fullName evidence="5">PH domain-containing protein</fullName>
    </recommendedName>
</protein>
<keyword evidence="4" id="KW-1185">Reference proteome</keyword>
<dbReference type="Proteomes" id="UP000647860">
    <property type="component" value="Unassembled WGS sequence"/>
</dbReference>